<evidence type="ECO:0000313" key="1">
    <source>
        <dbReference type="EMBL" id="CAI9741068.1"/>
    </source>
</evidence>
<keyword evidence="2" id="KW-1185">Reference proteome</keyword>
<sequence>MLSGISFVFVLSSNSAGVNFAFHPFGVNKTSTGVDLIDLPLTHQISGLVPIEEMINFFHHLVMSIGKGLKTTTFHHLFPKAIYLIKKSRSSSSSSLPSLLSLPLPSSSSKEFIIIN</sequence>
<proteinExistence type="predicted"/>
<protein>
    <submittedName>
        <fullName evidence="1">Uncharacterized protein</fullName>
    </submittedName>
</protein>
<dbReference type="AlphaFoldDB" id="A0AA36FP96"/>
<accession>A0AA36FP96</accession>
<name>A0AA36FP96_OCTVU</name>
<reference evidence="1" key="1">
    <citation type="submission" date="2023-08" db="EMBL/GenBank/DDBJ databases">
        <authorList>
            <person name="Alioto T."/>
            <person name="Alioto T."/>
            <person name="Gomez Garrido J."/>
        </authorList>
    </citation>
    <scope>NUCLEOTIDE SEQUENCE</scope>
</reference>
<dbReference type="EMBL" id="OX597838">
    <property type="protein sequence ID" value="CAI9741068.1"/>
    <property type="molecule type" value="Genomic_DNA"/>
</dbReference>
<gene>
    <name evidence="1" type="ORF">OCTVUL_1B014396</name>
</gene>
<dbReference type="Proteomes" id="UP001162480">
    <property type="component" value="Chromosome 25"/>
</dbReference>
<evidence type="ECO:0000313" key="2">
    <source>
        <dbReference type="Proteomes" id="UP001162480"/>
    </source>
</evidence>
<organism evidence="1 2">
    <name type="scientific">Octopus vulgaris</name>
    <name type="common">Common octopus</name>
    <dbReference type="NCBI Taxonomy" id="6645"/>
    <lineage>
        <taxon>Eukaryota</taxon>
        <taxon>Metazoa</taxon>
        <taxon>Spiralia</taxon>
        <taxon>Lophotrochozoa</taxon>
        <taxon>Mollusca</taxon>
        <taxon>Cephalopoda</taxon>
        <taxon>Coleoidea</taxon>
        <taxon>Octopodiformes</taxon>
        <taxon>Octopoda</taxon>
        <taxon>Incirrata</taxon>
        <taxon>Octopodidae</taxon>
        <taxon>Octopus</taxon>
    </lineage>
</organism>